<evidence type="ECO:0000256" key="5">
    <source>
        <dbReference type="ARBA" id="ARBA00022960"/>
    </source>
</evidence>
<dbReference type="AlphaFoldDB" id="A0A7C4LL73"/>
<evidence type="ECO:0000256" key="6">
    <source>
        <dbReference type="ARBA" id="ARBA00022984"/>
    </source>
</evidence>
<evidence type="ECO:0000256" key="11">
    <source>
        <dbReference type="ARBA" id="ARBA00038053"/>
    </source>
</evidence>
<evidence type="ECO:0000256" key="16">
    <source>
        <dbReference type="SAM" id="Phobius"/>
    </source>
</evidence>
<evidence type="ECO:0000256" key="8">
    <source>
        <dbReference type="ARBA" id="ARBA00023136"/>
    </source>
</evidence>
<feature type="transmembrane region" description="Helical" evidence="16">
    <location>
        <begin position="141"/>
        <end position="174"/>
    </location>
</feature>
<feature type="transmembrane region" description="Helical" evidence="16">
    <location>
        <begin position="181"/>
        <end position="199"/>
    </location>
</feature>
<evidence type="ECO:0000256" key="3">
    <source>
        <dbReference type="ARBA" id="ARBA00022679"/>
    </source>
</evidence>
<sequence>MDLSRKLYLGFAAVLAGVGLLMVYSASITSRPTDFEQVYLSRQLAAAAVGLAAAGWAGTRSAAFWRRIAPWALFGVVLLLLLVLVPGIGVRVKGAQRWLRVAGISVQPSELAKIALPLMTCRCLTTLSSATRSWWNDTVGVLWPALLVVPLVLIEPDLGTAVFLAAGVAVALWLGNWPLRNFVLVGCLALPALGLLAWLKPYQQRRLVGYVEAWGDFSAAPYQVQQSLVTLGAGGLWGTGLGKGWQKLSFLPEANTDFVFAVVGEELGLLGTLGLAALWCGLLIAGARLLSGQPADSFPFLAGMTLLLQLVLQAWLNVAVVTALVPPKGIAHPLISAGGSSLVVSLLTLGLIWSLSRSEAFARGSGIDEVRP</sequence>
<dbReference type="GO" id="GO:0009252">
    <property type="term" value="P:peptidoglycan biosynthetic process"/>
    <property type="evidence" value="ECO:0007669"/>
    <property type="project" value="UniProtKB-KW"/>
</dbReference>
<dbReference type="GO" id="GO:0032153">
    <property type="term" value="C:cell division site"/>
    <property type="evidence" value="ECO:0007669"/>
    <property type="project" value="TreeGrafter"/>
</dbReference>
<gene>
    <name evidence="17" type="ORF">ENS64_03935</name>
</gene>
<comment type="caution">
    <text evidence="17">The sequence shown here is derived from an EMBL/GenBank/DDBJ whole genome shotgun (WGS) entry which is preliminary data.</text>
</comment>
<dbReference type="GO" id="GO:0051301">
    <property type="term" value="P:cell division"/>
    <property type="evidence" value="ECO:0007669"/>
    <property type="project" value="UniProtKB-KW"/>
</dbReference>
<evidence type="ECO:0000256" key="14">
    <source>
        <dbReference type="ARBA" id="ARBA00044770"/>
    </source>
</evidence>
<dbReference type="EMBL" id="DSVQ01000007">
    <property type="protein sequence ID" value="HGT38399.1"/>
    <property type="molecule type" value="Genomic_DNA"/>
</dbReference>
<comment type="similarity">
    <text evidence="11">Belongs to the SEDS family. FtsW subfamily.</text>
</comment>
<keyword evidence="7 16" id="KW-1133">Transmembrane helix</keyword>
<dbReference type="GO" id="GO:0015648">
    <property type="term" value="F:lipid-linked peptidoglycan transporter activity"/>
    <property type="evidence" value="ECO:0007669"/>
    <property type="project" value="TreeGrafter"/>
</dbReference>
<dbReference type="GO" id="GO:0008360">
    <property type="term" value="P:regulation of cell shape"/>
    <property type="evidence" value="ECO:0007669"/>
    <property type="project" value="UniProtKB-KW"/>
</dbReference>
<proteinExistence type="inferred from homology"/>
<organism evidence="17">
    <name type="scientific">Schlesneria paludicola</name>
    <dbReference type="NCBI Taxonomy" id="360056"/>
    <lineage>
        <taxon>Bacteria</taxon>
        <taxon>Pseudomonadati</taxon>
        <taxon>Planctomycetota</taxon>
        <taxon>Planctomycetia</taxon>
        <taxon>Planctomycetales</taxon>
        <taxon>Planctomycetaceae</taxon>
        <taxon>Schlesneria</taxon>
    </lineage>
</organism>
<keyword evidence="17" id="KW-0131">Cell cycle</keyword>
<dbReference type="PANTHER" id="PTHR30474:SF2">
    <property type="entry name" value="PEPTIDOGLYCAN GLYCOSYLTRANSFERASE FTSW-RELATED"/>
    <property type="match status" value="1"/>
</dbReference>
<accession>A0A7C4LL73</accession>
<evidence type="ECO:0000256" key="1">
    <source>
        <dbReference type="ARBA" id="ARBA00004141"/>
    </source>
</evidence>
<evidence type="ECO:0000256" key="2">
    <source>
        <dbReference type="ARBA" id="ARBA00022676"/>
    </source>
</evidence>
<dbReference type="PANTHER" id="PTHR30474">
    <property type="entry name" value="CELL CYCLE PROTEIN"/>
    <property type="match status" value="1"/>
</dbReference>
<feature type="transmembrane region" description="Helical" evidence="16">
    <location>
        <begin position="71"/>
        <end position="90"/>
    </location>
</feature>
<feature type="transmembrane region" description="Helical" evidence="16">
    <location>
        <begin position="298"/>
        <end position="324"/>
    </location>
</feature>
<name>A0A7C4LL73_9PLAN</name>
<evidence type="ECO:0000256" key="15">
    <source>
        <dbReference type="ARBA" id="ARBA00049902"/>
    </source>
</evidence>
<keyword evidence="2" id="KW-0328">Glycosyltransferase</keyword>
<keyword evidence="4 16" id="KW-0812">Transmembrane</keyword>
<comment type="catalytic activity">
    <reaction evidence="15">
        <text>[GlcNAc-(1-&gt;4)-Mur2Ac(oyl-L-Ala-gamma-D-Glu-L-Lys-D-Ala-D-Ala)](n)-di-trans,octa-cis-undecaprenyl diphosphate + beta-D-GlcNAc-(1-&gt;4)-Mur2Ac(oyl-L-Ala-gamma-D-Glu-L-Lys-D-Ala-D-Ala)-di-trans,octa-cis-undecaprenyl diphosphate = [GlcNAc-(1-&gt;4)-Mur2Ac(oyl-L-Ala-gamma-D-Glu-L-Lys-D-Ala-D-Ala)](n+1)-di-trans,octa-cis-undecaprenyl diphosphate + di-trans,octa-cis-undecaprenyl diphosphate + H(+)</text>
        <dbReference type="Rhea" id="RHEA:23708"/>
        <dbReference type="Rhea" id="RHEA-COMP:9602"/>
        <dbReference type="Rhea" id="RHEA-COMP:9603"/>
        <dbReference type="ChEBI" id="CHEBI:15378"/>
        <dbReference type="ChEBI" id="CHEBI:58405"/>
        <dbReference type="ChEBI" id="CHEBI:60033"/>
        <dbReference type="ChEBI" id="CHEBI:78435"/>
        <dbReference type="EC" id="2.4.99.28"/>
    </reaction>
</comment>
<dbReference type="GO" id="GO:0008955">
    <property type="term" value="F:peptidoglycan glycosyltransferase activity"/>
    <property type="evidence" value="ECO:0007669"/>
    <property type="project" value="UniProtKB-EC"/>
</dbReference>
<evidence type="ECO:0000256" key="7">
    <source>
        <dbReference type="ARBA" id="ARBA00022989"/>
    </source>
</evidence>
<keyword evidence="8 16" id="KW-0472">Membrane</keyword>
<keyword evidence="17" id="KW-0132">Cell division</keyword>
<keyword evidence="5" id="KW-0133">Cell shape</keyword>
<evidence type="ECO:0000313" key="17">
    <source>
        <dbReference type="EMBL" id="HGT38399.1"/>
    </source>
</evidence>
<feature type="transmembrane region" description="Helical" evidence="16">
    <location>
        <begin position="330"/>
        <end position="353"/>
    </location>
</feature>
<evidence type="ECO:0000256" key="12">
    <source>
        <dbReference type="ARBA" id="ARBA00041185"/>
    </source>
</evidence>
<dbReference type="EC" id="2.4.99.28" evidence="14"/>
<evidence type="ECO:0000256" key="9">
    <source>
        <dbReference type="ARBA" id="ARBA00032370"/>
    </source>
</evidence>
<protein>
    <recommendedName>
        <fullName evidence="12">Probable peptidoglycan glycosyltransferase FtsW</fullName>
        <ecNumber evidence="14">2.4.99.28</ecNumber>
    </recommendedName>
    <alternativeName>
        <fullName evidence="13">Cell division protein FtsW</fullName>
    </alternativeName>
    <alternativeName>
        <fullName evidence="10">Cell wall polymerase</fullName>
    </alternativeName>
    <alternativeName>
        <fullName evidence="9">Peptidoglycan polymerase</fullName>
    </alternativeName>
</protein>
<dbReference type="Pfam" id="PF01098">
    <property type="entry name" value="FTSW_RODA_SPOVE"/>
    <property type="match status" value="1"/>
</dbReference>
<evidence type="ECO:0000256" key="10">
    <source>
        <dbReference type="ARBA" id="ARBA00033270"/>
    </source>
</evidence>
<keyword evidence="6" id="KW-0573">Peptidoglycan synthesis</keyword>
<keyword evidence="3" id="KW-0808">Transferase</keyword>
<dbReference type="InterPro" id="IPR001182">
    <property type="entry name" value="FtsW/RodA"/>
</dbReference>
<feature type="transmembrane region" description="Helical" evidence="16">
    <location>
        <begin position="7"/>
        <end position="27"/>
    </location>
</feature>
<evidence type="ECO:0000256" key="4">
    <source>
        <dbReference type="ARBA" id="ARBA00022692"/>
    </source>
</evidence>
<dbReference type="GO" id="GO:0005886">
    <property type="term" value="C:plasma membrane"/>
    <property type="evidence" value="ECO:0007669"/>
    <property type="project" value="TreeGrafter"/>
</dbReference>
<comment type="subcellular location">
    <subcellularLocation>
        <location evidence="1">Membrane</location>
        <topology evidence="1">Multi-pass membrane protein</topology>
    </subcellularLocation>
</comment>
<feature type="transmembrane region" description="Helical" evidence="16">
    <location>
        <begin position="267"/>
        <end position="286"/>
    </location>
</feature>
<evidence type="ECO:0000256" key="13">
    <source>
        <dbReference type="ARBA" id="ARBA00041418"/>
    </source>
</evidence>
<reference evidence="17" key="1">
    <citation type="journal article" date="2020" name="mSystems">
        <title>Genome- and Community-Level Interaction Insights into Carbon Utilization and Element Cycling Functions of Hydrothermarchaeota in Hydrothermal Sediment.</title>
        <authorList>
            <person name="Zhou Z."/>
            <person name="Liu Y."/>
            <person name="Xu W."/>
            <person name="Pan J."/>
            <person name="Luo Z.H."/>
            <person name="Li M."/>
        </authorList>
    </citation>
    <scope>NUCLEOTIDE SEQUENCE [LARGE SCALE GENOMIC DNA]</scope>
    <source>
        <strain evidence="17">SpSt-508</strain>
    </source>
</reference>